<keyword evidence="5 10" id="KW-0812">Transmembrane</keyword>
<evidence type="ECO:0000313" key="12">
    <source>
        <dbReference type="Proteomes" id="UP000039046"/>
    </source>
</evidence>
<evidence type="ECO:0000313" key="11">
    <source>
        <dbReference type="EMBL" id="CEJ84384.1"/>
    </source>
</evidence>
<feature type="transmembrane region" description="Helical" evidence="10">
    <location>
        <begin position="222"/>
        <end position="246"/>
    </location>
</feature>
<evidence type="ECO:0000256" key="9">
    <source>
        <dbReference type="ARBA" id="ARBA00072906"/>
    </source>
</evidence>
<comment type="similarity">
    <text evidence="2">Belongs to the tellurite-resistance/dicarboxylate transporter (TDT) family.</text>
</comment>
<dbReference type="InterPro" id="IPR051629">
    <property type="entry name" value="Sulfite_efflux_TDT"/>
</dbReference>
<keyword evidence="4" id="KW-1003">Cell membrane</keyword>
<dbReference type="HOGENOM" id="CLU_030057_6_1_1"/>
<feature type="transmembrane region" description="Helical" evidence="10">
    <location>
        <begin position="438"/>
        <end position="457"/>
    </location>
</feature>
<dbReference type="PANTHER" id="PTHR31686:SF1">
    <property type="entry name" value="SULFITE EFFLUX PUMP SSU1"/>
    <property type="match status" value="1"/>
</dbReference>
<dbReference type="CDD" id="cd09318">
    <property type="entry name" value="TDT_SSU1"/>
    <property type="match status" value="1"/>
</dbReference>
<comment type="subcellular location">
    <subcellularLocation>
        <location evidence="1">Cell membrane</location>
        <topology evidence="1">Multi-pass membrane protein</topology>
    </subcellularLocation>
</comment>
<dbReference type="InterPro" id="IPR004695">
    <property type="entry name" value="SLAC1/Mae1/Ssu1/TehA"/>
</dbReference>
<dbReference type="GO" id="GO:0005886">
    <property type="term" value="C:plasma membrane"/>
    <property type="evidence" value="ECO:0007669"/>
    <property type="project" value="UniProtKB-SubCell"/>
</dbReference>
<dbReference type="FunFam" id="1.50.10.150:FF:000004">
    <property type="entry name" value="Malic acid transporter"/>
    <property type="match status" value="1"/>
</dbReference>
<keyword evidence="7 10" id="KW-0472">Membrane</keyword>
<accession>A0A0A1TB93</accession>
<dbReference type="PANTHER" id="PTHR31686">
    <property type="match status" value="1"/>
</dbReference>
<dbReference type="Gene3D" id="1.50.10.150">
    <property type="entry name" value="Voltage-dependent anion channel"/>
    <property type="match status" value="1"/>
</dbReference>
<feature type="transmembrane region" description="Helical" evidence="10">
    <location>
        <begin position="150"/>
        <end position="171"/>
    </location>
</feature>
<evidence type="ECO:0000256" key="3">
    <source>
        <dbReference type="ARBA" id="ARBA00022448"/>
    </source>
</evidence>
<evidence type="ECO:0000256" key="6">
    <source>
        <dbReference type="ARBA" id="ARBA00022989"/>
    </source>
</evidence>
<feature type="transmembrane region" description="Helical" evidence="10">
    <location>
        <begin position="192"/>
        <end position="216"/>
    </location>
</feature>
<evidence type="ECO:0000256" key="7">
    <source>
        <dbReference type="ARBA" id="ARBA00023136"/>
    </source>
</evidence>
<name>A0A0A1TB93_9HYPO</name>
<dbReference type="InterPro" id="IPR038665">
    <property type="entry name" value="Voltage-dep_anion_channel_sf"/>
</dbReference>
<evidence type="ECO:0000256" key="4">
    <source>
        <dbReference type="ARBA" id="ARBA00022475"/>
    </source>
</evidence>
<organism evidence="11 12">
    <name type="scientific">[Torrubiella] hemipterigena</name>
    <dbReference type="NCBI Taxonomy" id="1531966"/>
    <lineage>
        <taxon>Eukaryota</taxon>
        <taxon>Fungi</taxon>
        <taxon>Dikarya</taxon>
        <taxon>Ascomycota</taxon>
        <taxon>Pezizomycotina</taxon>
        <taxon>Sordariomycetes</taxon>
        <taxon>Hypocreomycetidae</taxon>
        <taxon>Hypocreales</taxon>
        <taxon>Clavicipitaceae</taxon>
        <taxon>Clavicipitaceae incertae sedis</taxon>
        <taxon>'Torrubiella' clade</taxon>
    </lineage>
</organism>
<dbReference type="Pfam" id="PF03595">
    <property type="entry name" value="SLAC1"/>
    <property type="match status" value="1"/>
</dbReference>
<evidence type="ECO:0000256" key="8">
    <source>
        <dbReference type="ARBA" id="ARBA00056100"/>
    </source>
</evidence>
<proteinExistence type="inferred from homology"/>
<feature type="transmembrane region" description="Helical" evidence="10">
    <location>
        <begin position="411"/>
        <end position="432"/>
    </location>
</feature>
<reference evidence="11 12" key="1">
    <citation type="journal article" date="2015" name="Genome Announc.">
        <title>Draft Genome Sequence and Gene Annotation of the Entomopathogenic Fungus Verticillium hemipterigenum.</title>
        <authorList>
            <person name="Horn F."/>
            <person name="Habel A."/>
            <person name="Scharf D.H."/>
            <person name="Dworschak J."/>
            <person name="Brakhage A.A."/>
            <person name="Guthke R."/>
            <person name="Hertweck C."/>
            <person name="Linde J."/>
        </authorList>
    </citation>
    <scope>NUCLEOTIDE SEQUENCE [LARGE SCALE GENOMIC DNA]</scope>
</reference>
<dbReference type="Proteomes" id="UP000039046">
    <property type="component" value="Unassembled WGS sequence"/>
</dbReference>
<comment type="function">
    <text evidence="8">Sulphite efflux pump required for the secretion of sulphite as a reducing agent. In the presence of sulphite, cystine in keratin is directly cleaved to cysteine and S-sulphocysteine, and thereby, reduced proteins become accessible to hydrolysis by a variety of secreted endo- and exoproteases. Excretion of sulphite mediated by an efflux pump also represents a detoxification pathway for dermatophytes during infection of the epidermal stratum corneum, hair and nails, which are rich in cysteine.</text>
</comment>
<feature type="transmembrane region" description="Helical" evidence="10">
    <location>
        <begin position="326"/>
        <end position="344"/>
    </location>
</feature>
<keyword evidence="3" id="KW-0813">Transport</keyword>
<sequence>MTSAAGSFFFSLVFKNHSIYLFFILTFQRLFFWALFHQVFLSQAQNTMADSTNMQVCAAAATATPACEITPCQQQLQQQQHHDQRPVSQSSIVDDSSTVAALSQRPCKNKRGWRKIVRNFTPSWFSVIMGTGIVSILLHNLPYNANWIQYISYIFFALNVLLFTAFTLISVARYALFPEIWGAMISHPAQSLFLGCFPMGFATIINMMIFCLRPWGTWVVHLAWAFWWIDTFLSMATCISMPFIVMHRHKPGLKNTTAALLLPIVPVVVAAATGGIVAEVLPNPDHAFTTLIISYILWGIGQTLSACVLALYFHRLTVHSLPPREVIVSVFLPVGFLGQGGFGIQQLGKVAVQRLHESQMFNVAGVDATRGAEILYVVGVFLALLMWGFALVWVSFALISLATTQNFPFNMGWWGFTFPLGVWGTCTGGLAANVNSDFFKVATMIISLSVVALWIMVATRTTYMVITGDMFVAPCLKELKEKPVTVKDDTKIV</sequence>
<dbReference type="GO" id="GO:0000319">
    <property type="term" value="F:sulfite transmembrane transporter activity"/>
    <property type="evidence" value="ECO:0007669"/>
    <property type="project" value="TreeGrafter"/>
</dbReference>
<gene>
    <name evidence="11" type="ORF">VHEMI03460</name>
</gene>
<feature type="transmembrane region" description="Helical" evidence="10">
    <location>
        <begin position="374"/>
        <end position="399"/>
    </location>
</feature>
<dbReference type="EMBL" id="CDHN01000002">
    <property type="protein sequence ID" value="CEJ84384.1"/>
    <property type="molecule type" value="Genomic_DNA"/>
</dbReference>
<feature type="transmembrane region" description="Helical" evidence="10">
    <location>
        <begin position="258"/>
        <end position="280"/>
    </location>
</feature>
<dbReference type="AlphaFoldDB" id="A0A0A1TB93"/>
<dbReference type="OrthoDB" id="1099at2759"/>
<feature type="transmembrane region" description="Helical" evidence="10">
    <location>
        <begin position="292"/>
        <end position="314"/>
    </location>
</feature>
<feature type="transmembrane region" description="Helical" evidence="10">
    <location>
        <begin position="20"/>
        <end position="41"/>
    </location>
</feature>
<keyword evidence="6 10" id="KW-1133">Transmembrane helix</keyword>
<evidence type="ECO:0000256" key="5">
    <source>
        <dbReference type="ARBA" id="ARBA00022692"/>
    </source>
</evidence>
<protein>
    <recommendedName>
        <fullName evidence="9">Sulfite efflux pump SSU1</fullName>
    </recommendedName>
</protein>
<evidence type="ECO:0000256" key="1">
    <source>
        <dbReference type="ARBA" id="ARBA00004651"/>
    </source>
</evidence>
<keyword evidence="12" id="KW-1185">Reference proteome</keyword>
<evidence type="ECO:0000256" key="2">
    <source>
        <dbReference type="ARBA" id="ARBA00008566"/>
    </source>
</evidence>
<evidence type="ECO:0000256" key="10">
    <source>
        <dbReference type="SAM" id="Phobius"/>
    </source>
</evidence>
<feature type="transmembrane region" description="Helical" evidence="10">
    <location>
        <begin position="120"/>
        <end position="138"/>
    </location>
</feature>